<feature type="compositionally biased region" description="Basic residues" evidence="2">
    <location>
        <begin position="791"/>
        <end position="804"/>
    </location>
</feature>
<feature type="region of interest" description="Disordered" evidence="2">
    <location>
        <begin position="429"/>
        <end position="461"/>
    </location>
</feature>
<name>A0A5S6QCU1_TRIMR</name>
<sequence length="804" mass="90316">MENTSYRTHKSMPELSGADDENSTEGQSIRDLLSPSFDLNAAYRPRNLERTVEAFKRENFRLRVEVYYLKTRLCDAGLTFRSPDPEQYKLDAVALAQKLEEKEREIALVRDEAQKAKIALSEDIAQLESRLEKVSKENQAFENLRLKCEQLERQNRETTVSLSHAKRENVLLRDAILVMNECAPENDSKAILNSEKDRKISELNTELLLREQLMKTWRNDTRAIDTTEQKETSLSTQIMWKPAPSGEPKKPGSGNGWQNGQTEADASIKDERHLPSKITANALPNGLPTDPQASSSLTKRRRLPMVPLQECKKCKNYERLFASIGRSISGDDENEKYISLTKDQKKLKLMISCLHKINTHLRKRMQESCSMLKKINKQTAIAGFNANELVKLSVLHDAMLKDLNRAHSLISKIEIYVLNGNISPVDSSNDKEFLHSKDRNVESPTSSKRSGYYGLTTGSSEPDDAMLAGTLEMNGGIPKGSDTATQTENVPCQDVGLQCRRAFDVEQFSWPDLVVLKFPWLQPFTSDLLSFLDIVAGVLDGDISEQDKQAYIASLCDHFRVYFLPLLQSFLAEKSHTDSGARAIKVERVQTVDSLIEDTVTPDEVGSALAEAVRPNCPSCANAAVAFDLHSGRKALFNIYSQLKCALQLLQAVQQPWNGINLKLLLRDASMNLQLAISFAESLLFRMSRVGLAGESNDITENKLGWILHSLNRALANVRNDSVLMGSRLRRTDGSVAMLVHENYELRAKLNHCKGSFKNKQLELAGNSKYVYRQNRDHALITEQGASGHRGSPHRSGKVNLQKR</sequence>
<feature type="compositionally biased region" description="Basic and acidic residues" evidence="2">
    <location>
        <begin position="220"/>
        <end position="231"/>
    </location>
</feature>
<feature type="compositionally biased region" description="Basic and acidic residues" evidence="2">
    <location>
        <begin position="429"/>
        <end position="441"/>
    </location>
</feature>
<dbReference type="WBParaSite" id="TMUE_1000005171.2">
    <property type="protein sequence ID" value="TMUE_1000005171.2"/>
    <property type="gene ID" value="WBGene00285273"/>
</dbReference>
<proteinExistence type="predicted"/>
<evidence type="ECO:0000256" key="2">
    <source>
        <dbReference type="SAM" id="MobiDB-lite"/>
    </source>
</evidence>
<keyword evidence="1" id="KW-0175">Coiled coil</keyword>
<feature type="region of interest" description="Disordered" evidence="2">
    <location>
        <begin position="279"/>
        <end position="302"/>
    </location>
</feature>
<protein>
    <submittedName>
        <fullName evidence="4">Centrosomin N-terminal motif 1 domain-containing protein</fullName>
    </submittedName>
</protein>
<evidence type="ECO:0000313" key="3">
    <source>
        <dbReference type="Proteomes" id="UP000046395"/>
    </source>
</evidence>
<feature type="region of interest" description="Disordered" evidence="2">
    <location>
        <begin position="220"/>
        <end position="261"/>
    </location>
</feature>
<dbReference type="WBParaSite" id="TMUE_1000005171.1">
    <property type="protein sequence ID" value="TMUE_1000005171.1"/>
    <property type="gene ID" value="WBGene00285273"/>
</dbReference>
<feature type="region of interest" description="Disordered" evidence="2">
    <location>
        <begin position="782"/>
        <end position="804"/>
    </location>
</feature>
<organism evidence="3 4">
    <name type="scientific">Trichuris muris</name>
    <name type="common">Mouse whipworm</name>
    <dbReference type="NCBI Taxonomy" id="70415"/>
    <lineage>
        <taxon>Eukaryota</taxon>
        <taxon>Metazoa</taxon>
        <taxon>Ecdysozoa</taxon>
        <taxon>Nematoda</taxon>
        <taxon>Enoplea</taxon>
        <taxon>Dorylaimia</taxon>
        <taxon>Trichinellida</taxon>
        <taxon>Trichuridae</taxon>
        <taxon>Trichuris</taxon>
    </lineage>
</organism>
<accession>A0A5S6QCU1</accession>
<keyword evidence="3" id="KW-1185">Reference proteome</keyword>
<evidence type="ECO:0000313" key="4">
    <source>
        <dbReference type="WBParaSite" id="TMUE_1000005171.1"/>
    </source>
</evidence>
<dbReference type="Proteomes" id="UP000046395">
    <property type="component" value="Unassembled WGS sequence"/>
</dbReference>
<reference evidence="4" key="2">
    <citation type="submission" date="2019-12" db="UniProtKB">
        <authorList>
            <consortium name="WormBaseParasite"/>
        </authorList>
    </citation>
    <scope>IDENTIFICATION</scope>
</reference>
<reference evidence="3" key="1">
    <citation type="submission" date="2014-03" db="EMBL/GenBank/DDBJ databases">
        <title>The whipworm genome and dual-species transcriptomics of an intimate host-pathogen interaction.</title>
        <authorList>
            <person name="Foth B.J."/>
            <person name="Tsai I.J."/>
            <person name="Reid A.J."/>
            <person name="Bancroft A.J."/>
            <person name="Nichol S."/>
            <person name="Tracey A."/>
            <person name="Holroyd N."/>
            <person name="Cotton J.A."/>
            <person name="Stanley E.J."/>
            <person name="Zarowiecki M."/>
            <person name="Liu J.Z."/>
            <person name="Huckvale T."/>
            <person name="Cooper P.J."/>
            <person name="Grencis R.K."/>
            <person name="Berriman M."/>
        </authorList>
    </citation>
    <scope>NUCLEOTIDE SEQUENCE [LARGE SCALE GENOMIC DNA]</scope>
    <source>
        <strain evidence="3">Edinburgh</strain>
    </source>
</reference>
<feature type="coiled-coil region" evidence="1">
    <location>
        <begin position="92"/>
        <end position="168"/>
    </location>
</feature>
<dbReference type="AlphaFoldDB" id="A0A5S6QCU1"/>
<feature type="region of interest" description="Disordered" evidence="2">
    <location>
        <begin position="1"/>
        <end position="30"/>
    </location>
</feature>
<evidence type="ECO:0000256" key="1">
    <source>
        <dbReference type="SAM" id="Coils"/>
    </source>
</evidence>